<gene>
    <name evidence="1" type="ORF">CJ030_MR6G029203</name>
</gene>
<dbReference type="EMBL" id="RXIC02000024">
    <property type="protein sequence ID" value="KAB1209660.1"/>
    <property type="molecule type" value="Genomic_DNA"/>
</dbReference>
<proteinExistence type="predicted"/>
<accession>A0A6A1VEZ2</accession>
<evidence type="ECO:0000313" key="2">
    <source>
        <dbReference type="Proteomes" id="UP000516437"/>
    </source>
</evidence>
<reference evidence="1 2" key="1">
    <citation type="journal article" date="2019" name="Plant Biotechnol. J.">
        <title>The red bayberry genome and genetic basis of sex determination.</title>
        <authorList>
            <person name="Jia H.M."/>
            <person name="Jia H.J."/>
            <person name="Cai Q.L."/>
            <person name="Wang Y."/>
            <person name="Zhao H.B."/>
            <person name="Yang W.F."/>
            <person name="Wang G.Y."/>
            <person name="Li Y.H."/>
            <person name="Zhan D.L."/>
            <person name="Shen Y.T."/>
            <person name="Niu Q.F."/>
            <person name="Chang L."/>
            <person name="Qiu J."/>
            <person name="Zhao L."/>
            <person name="Xie H.B."/>
            <person name="Fu W.Y."/>
            <person name="Jin J."/>
            <person name="Li X.W."/>
            <person name="Jiao Y."/>
            <person name="Zhou C.C."/>
            <person name="Tu T."/>
            <person name="Chai C.Y."/>
            <person name="Gao J.L."/>
            <person name="Fan L.J."/>
            <person name="van de Weg E."/>
            <person name="Wang J.Y."/>
            <person name="Gao Z.S."/>
        </authorList>
    </citation>
    <scope>NUCLEOTIDE SEQUENCE [LARGE SCALE GENOMIC DNA]</scope>
    <source>
        <tissue evidence="1">Leaves</tissue>
    </source>
</reference>
<dbReference type="AlphaFoldDB" id="A0A6A1VEZ2"/>
<dbReference type="Proteomes" id="UP000516437">
    <property type="component" value="Chromosome 6"/>
</dbReference>
<sequence length="103" mass="12358">MFQHYSVFNSKEEALEHPYPEMNKEEWTHVCDLFESEEFQEKIEALQLQHESEGKPYTEVEIFAEVLRTKAGYVRGLGVQYGLLDHHLQYRPLICPRDWRRSD</sequence>
<evidence type="ECO:0000313" key="1">
    <source>
        <dbReference type="EMBL" id="KAB1209660.1"/>
    </source>
</evidence>
<name>A0A6A1VEZ2_9ROSI</name>
<organism evidence="1 2">
    <name type="scientific">Morella rubra</name>
    <name type="common">Chinese bayberry</name>
    <dbReference type="NCBI Taxonomy" id="262757"/>
    <lineage>
        <taxon>Eukaryota</taxon>
        <taxon>Viridiplantae</taxon>
        <taxon>Streptophyta</taxon>
        <taxon>Embryophyta</taxon>
        <taxon>Tracheophyta</taxon>
        <taxon>Spermatophyta</taxon>
        <taxon>Magnoliopsida</taxon>
        <taxon>eudicotyledons</taxon>
        <taxon>Gunneridae</taxon>
        <taxon>Pentapetalae</taxon>
        <taxon>rosids</taxon>
        <taxon>fabids</taxon>
        <taxon>Fagales</taxon>
        <taxon>Myricaceae</taxon>
        <taxon>Morella</taxon>
    </lineage>
</organism>
<comment type="caution">
    <text evidence="1">The sequence shown here is derived from an EMBL/GenBank/DDBJ whole genome shotgun (WGS) entry which is preliminary data.</text>
</comment>
<keyword evidence="2" id="KW-1185">Reference proteome</keyword>
<protein>
    <submittedName>
        <fullName evidence="1">Uncharacterized protein</fullName>
    </submittedName>
</protein>
<dbReference type="OrthoDB" id="1745817at2759"/>